<dbReference type="Proteomes" id="UP000800092">
    <property type="component" value="Unassembled WGS sequence"/>
</dbReference>
<gene>
    <name evidence="1" type="ORF">EV356DRAFT_339455</name>
</gene>
<proteinExistence type="predicted"/>
<dbReference type="EMBL" id="ML991840">
    <property type="protein sequence ID" value="KAF2230486.1"/>
    <property type="molecule type" value="Genomic_DNA"/>
</dbReference>
<keyword evidence="2" id="KW-1185">Reference proteome</keyword>
<dbReference type="OrthoDB" id="3783140at2759"/>
<protein>
    <recommendedName>
        <fullName evidence="3">Protein kinase domain-containing protein</fullName>
    </recommendedName>
</protein>
<dbReference type="Pfam" id="PF13095">
    <property type="entry name" value="FTA2"/>
    <property type="match status" value="1"/>
</dbReference>
<dbReference type="AlphaFoldDB" id="A0A6A6GXF9"/>
<accession>A0A6A6GXF9</accession>
<organism evidence="1 2">
    <name type="scientific">Viridothelium virens</name>
    <name type="common">Speckled blister lichen</name>
    <name type="synonym">Trypethelium virens</name>
    <dbReference type="NCBI Taxonomy" id="1048519"/>
    <lineage>
        <taxon>Eukaryota</taxon>
        <taxon>Fungi</taxon>
        <taxon>Dikarya</taxon>
        <taxon>Ascomycota</taxon>
        <taxon>Pezizomycotina</taxon>
        <taxon>Dothideomycetes</taxon>
        <taxon>Dothideomycetes incertae sedis</taxon>
        <taxon>Trypetheliales</taxon>
        <taxon>Trypetheliaceae</taxon>
        <taxon>Viridothelium</taxon>
    </lineage>
</organism>
<reference evidence="1" key="1">
    <citation type="journal article" date="2020" name="Stud. Mycol.">
        <title>101 Dothideomycetes genomes: a test case for predicting lifestyles and emergence of pathogens.</title>
        <authorList>
            <person name="Haridas S."/>
            <person name="Albert R."/>
            <person name="Binder M."/>
            <person name="Bloem J."/>
            <person name="Labutti K."/>
            <person name="Salamov A."/>
            <person name="Andreopoulos B."/>
            <person name="Baker S."/>
            <person name="Barry K."/>
            <person name="Bills G."/>
            <person name="Bluhm B."/>
            <person name="Cannon C."/>
            <person name="Castanera R."/>
            <person name="Culley D."/>
            <person name="Daum C."/>
            <person name="Ezra D."/>
            <person name="Gonzalez J."/>
            <person name="Henrissat B."/>
            <person name="Kuo A."/>
            <person name="Liang C."/>
            <person name="Lipzen A."/>
            <person name="Lutzoni F."/>
            <person name="Magnuson J."/>
            <person name="Mondo S."/>
            <person name="Nolan M."/>
            <person name="Ohm R."/>
            <person name="Pangilinan J."/>
            <person name="Park H.-J."/>
            <person name="Ramirez L."/>
            <person name="Alfaro M."/>
            <person name="Sun H."/>
            <person name="Tritt A."/>
            <person name="Yoshinaga Y."/>
            <person name="Zwiers L.-H."/>
            <person name="Turgeon B."/>
            <person name="Goodwin S."/>
            <person name="Spatafora J."/>
            <person name="Crous P."/>
            <person name="Grigoriev I."/>
        </authorList>
    </citation>
    <scope>NUCLEOTIDE SEQUENCE</scope>
    <source>
        <strain evidence="1">Tuck. ex Michener</strain>
    </source>
</reference>
<name>A0A6A6GXF9_VIRVR</name>
<evidence type="ECO:0000313" key="1">
    <source>
        <dbReference type="EMBL" id="KAF2230486.1"/>
    </source>
</evidence>
<evidence type="ECO:0008006" key="3">
    <source>
        <dbReference type="Google" id="ProtNLM"/>
    </source>
</evidence>
<evidence type="ECO:0000313" key="2">
    <source>
        <dbReference type="Proteomes" id="UP000800092"/>
    </source>
</evidence>
<sequence>MSERRAAIEEFEELPQSSEWKLWKFEHTKRPIKVLKLLHQNGQHEPTTATHGYVFSVLIDSNPYALKMFKFFDVETDKDELIPLDKDMVSDDEYESQRDPFYAECRAYGCIYSKKRRNTALVVRCFGFISVPARMEKTLTERFNVEKWNRPEHEYDLRPEDRSPFRALVKTLVTRNDPLSQVRLRKMRDDVDELRRIGVFPMDVSLRNFVGGRLVDFGSS</sequence>
<dbReference type="InterPro" id="IPR025213">
    <property type="entry name" value="Sim4_Fta2"/>
</dbReference>